<evidence type="ECO:0000313" key="12">
    <source>
        <dbReference type="EMBL" id="CAF0827077.1"/>
    </source>
</evidence>
<keyword evidence="10" id="KW-0472">Membrane</keyword>
<comment type="catalytic activity">
    <reaction evidence="1">
        <text>[E2 ubiquitin-conjugating enzyme]-S-ubiquitinyl-L-cysteine + [acceptor protein]-L-lysine = [E2 ubiquitin-conjugating enzyme]-L-cysteine + [acceptor protein]-N(6)-ubiquitinyl-L-lysine.</text>
        <dbReference type="EC" id="2.3.2.31"/>
    </reaction>
</comment>
<evidence type="ECO:0000259" key="11">
    <source>
        <dbReference type="PROSITE" id="PS51873"/>
    </source>
</evidence>
<keyword evidence="6" id="KW-0863">Zinc-finger</keyword>
<evidence type="ECO:0000256" key="5">
    <source>
        <dbReference type="ARBA" id="ARBA00022737"/>
    </source>
</evidence>
<proteinExistence type="predicted"/>
<evidence type="ECO:0000313" key="14">
    <source>
        <dbReference type="Proteomes" id="UP000663829"/>
    </source>
</evidence>
<keyword evidence="5" id="KW-0677">Repeat</keyword>
<feature type="region of interest" description="Disordered" evidence="9">
    <location>
        <begin position="596"/>
        <end position="646"/>
    </location>
</feature>
<name>A0A813UTA6_9BILA</name>
<dbReference type="Pfam" id="PF22191">
    <property type="entry name" value="IBR_1"/>
    <property type="match status" value="1"/>
</dbReference>
<keyword evidence="3" id="KW-0808">Transferase</keyword>
<dbReference type="EMBL" id="CAJNOQ010000675">
    <property type="protein sequence ID" value="CAF0827077.1"/>
    <property type="molecule type" value="Genomic_DNA"/>
</dbReference>
<dbReference type="EMBL" id="CAJOBC010000675">
    <property type="protein sequence ID" value="CAF3613952.1"/>
    <property type="molecule type" value="Genomic_DNA"/>
</dbReference>
<gene>
    <name evidence="12" type="ORF">GPM918_LOCUS4855</name>
    <name evidence="13" type="ORF">SRO942_LOCUS4856</name>
</gene>
<evidence type="ECO:0000256" key="3">
    <source>
        <dbReference type="ARBA" id="ARBA00022679"/>
    </source>
</evidence>
<dbReference type="Pfam" id="PF01485">
    <property type="entry name" value="IBR"/>
    <property type="match status" value="1"/>
</dbReference>
<evidence type="ECO:0000256" key="4">
    <source>
        <dbReference type="ARBA" id="ARBA00022723"/>
    </source>
</evidence>
<dbReference type="Gene3D" id="1.20.120.1750">
    <property type="match status" value="1"/>
</dbReference>
<dbReference type="InterPro" id="IPR047551">
    <property type="entry name" value="BRcat_RBR_RNF217"/>
</dbReference>
<keyword evidence="10" id="KW-0812">Transmembrane</keyword>
<dbReference type="PANTHER" id="PTHR11685">
    <property type="entry name" value="RBR FAMILY RING FINGER AND IBR DOMAIN-CONTAINING"/>
    <property type="match status" value="1"/>
</dbReference>
<dbReference type="InterPro" id="IPR002867">
    <property type="entry name" value="IBR_dom"/>
</dbReference>
<dbReference type="EC" id="2.3.2.31" evidence="2"/>
<dbReference type="GO" id="GO:0016567">
    <property type="term" value="P:protein ubiquitination"/>
    <property type="evidence" value="ECO:0007669"/>
    <property type="project" value="InterPro"/>
</dbReference>
<dbReference type="InterPro" id="IPR044066">
    <property type="entry name" value="TRIAD_supradom"/>
</dbReference>
<dbReference type="SMART" id="SM00647">
    <property type="entry name" value="IBR"/>
    <property type="match status" value="2"/>
</dbReference>
<keyword evidence="4" id="KW-0479">Metal-binding</keyword>
<keyword evidence="7" id="KW-0833">Ubl conjugation pathway</keyword>
<sequence length="646" mass="73157">MTSITSSAATRSIRRNSFQNEHNKSLPQTSFKLINNMKMVSYSADDLVAKTITDECNVIVPLTIISSNNFDIHNKNHHRSRLKSFTSISNQNHLSSPTSTENDDESSEIIIVPNDIVMITTDSNLKRQGSLRLMDKKLIQPSSYYENIKLDKIPIQEQQGKEQQTVISPTVSWINSIGEDRIKDEDSTSNSSSDTSDDDDNDNRYDDDSTDDDSIHRATSHFIQARVRGAADRRLSLQHVLGLTDTSTSVNSPLSYHTCLICYHDKRLRPLTQCCQSPVCLECLQLYIGTHVNEAKIKIPCPIQECTYILTRDEILGYINHNQELKEKYKRFYADINKEINIKTCPKCCSILELDKKLFTSHKSSPRRVNCAECSFIWCFQCHSPWHEKMSCKDYTDGNKLLKQWANQYDENQFNAQQCPKCKVFISRNGGCPHMTCTKCSCDFCYNCGKRRLGMKFLGTHESRYSPLGCKYNLYPDKPALRRTVRGLVAGAIAVAAPVAAVGAVALLAVGATIGAPTYGTYRLVKHIRHCQQQRATTRSTIQNSQNIRQSTEIGDSDQDLTLGIIETQEERDLRLTIEASKETFAEEQRKMAAFGNENNNYEEINWEKRSSLSSDSSSEFDDEDLRGGQTPPRKSISKLTTDNQF</sequence>
<dbReference type="Proteomes" id="UP000681722">
    <property type="component" value="Unassembled WGS sequence"/>
</dbReference>
<evidence type="ECO:0000256" key="6">
    <source>
        <dbReference type="ARBA" id="ARBA00022771"/>
    </source>
</evidence>
<feature type="transmembrane region" description="Helical" evidence="10">
    <location>
        <begin position="488"/>
        <end position="516"/>
    </location>
</feature>
<dbReference type="OrthoDB" id="10009520at2759"/>
<dbReference type="Proteomes" id="UP000663829">
    <property type="component" value="Unassembled WGS sequence"/>
</dbReference>
<reference evidence="12" key="1">
    <citation type="submission" date="2021-02" db="EMBL/GenBank/DDBJ databases">
        <authorList>
            <person name="Nowell W R."/>
        </authorList>
    </citation>
    <scope>NUCLEOTIDE SEQUENCE</scope>
</reference>
<accession>A0A813UTA6</accession>
<dbReference type="InterPro" id="IPR031127">
    <property type="entry name" value="E3_UB_ligase_RBR"/>
</dbReference>
<feature type="domain" description="RING-type" evidence="11">
    <location>
        <begin position="255"/>
        <end position="474"/>
    </location>
</feature>
<evidence type="ECO:0000256" key="10">
    <source>
        <dbReference type="SAM" id="Phobius"/>
    </source>
</evidence>
<dbReference type="AlphaFoldDB" id="A0A813UTA6"/>
<feature type="region of interest" description="Disordered" evidence="9">
    <location>
        <begin position="1"/>
        <end position="24"/>
    </location>
</feature>
<evidence type="ECO:0000313" key="13">
    <source>
        <dbReference type="EMBL" id="CAF3613952.1"/>
    </source>
</evidence>
<evidence type="ECO:0000256" key="8">
    <source>
        <dbReference type="ARBA" id="ARBA00022833"/>
    </source>
</evidence>
<comment type="caution">
    <text evidence="12">The sequence shown here is derived from an EMBL/GenBank/DDBJ whole genome shotgun (WGS) entry which is preliminary data.</text>
</comment>
<dbReference type="CDD" id="cd20342">
    <property type="entry name" value="BRcat_RBR_RNF217"/>
    <property type="match status" value="1"/>
</dbReference>
<evidence type="ECO:0000256" key="2">
    <source>
        <dbReference type="ARBA" id="ARBA00012251"/>
    </source>
</evidence>
<keyword evidence="10" id="KW-1133">Transmembrane helix</keyword>
<feature type="region of interest" description="Disordered" evidence="9">
    <location>
        <begin position="179"/>
        <end position="213"/>
    </location>
</feature>
<evidence type="ECO:0000256" key="1">
    <source>
        <dbReference type="ARBA" id="ARBA00001798"/>
    </source>
</evidence>
<dbReference type="PROSITE" id="PS51873">
    <property type="entry name" value="TRIAD"/>
    <property type="match status" value="1"/>
</dbReference>
<protein>
    <recommendedName>
        <fullName evidence="2">RBR-type E3 ubiquitin transferase</fullName>
        <ecNumber evidence="2">2.3.2.31</ecNumber>
    </recommendedName>
</protein>
<dbReference type="GO" id="GO:0061630">
    <property type="term" value="F:ubiquitin protein ligase activity"/>
    <property type="evidence" value="ECO:0007669"/>
    <property type="project" value="UniProtKB-EC"/>
</dbReference>
<keyword evidence="14" id="KW-1185">Reference proteome</keyword>
<evidence type="ECO:0000256" key="7">
    <source>
        <dbReference type="ARBA" id="ARBA00022786"/>
    </source>
</evidence>
<organism evidence="12 14">
    <name type="scientific">Didymodactylos carnosus</name>
    <dbReference type="NCBI Taxonomy" id="1234261"/>
    <lineage>
        <taxon>Eukaryota</taxon>
        <taxon>Metazoa</taxon>
        <taxon>Spiralia</taxon>
        <taxon>Gnathifera</taxon>
        <taxon>Rotifera</taxon>
        <taxon>Eurotatoria</taxon>
        <taxon>Bdelloidea</taxon>
        <taxon>Philodinida</taxon>
        <taxon>Philodinidae</taxon>
        <taxon>Didymodactylos</taxon>
    </lineage>
</organism>
<dbReference type="SUPFAM" id="SSF57850">
    <property type="entry name" value="RING/U-box"/>
    <property type="match status" value="3"/>
</dbReference>
<feature type="compositionally biased region" description="Low complexity" evidence="9">
    <location>
        <begin position="1"/>
        <end position="11"/>
    </location>
</feature>
<keyword evidence="8" id="KW-0862">Zinc</keyword>
<dbReference type="GO" id="GO:0008270">
    <property type="term" value="F:zinc ion binding"/>
    <property type="evidence" value="ECO:0007669"/>
    <property type="project" value="UniProtKB-KW"/>
</dbReference>
<evidence type="ECO:0000256" key="9">
    <source>
        <dbReference type="SAM" id="MobiDB-lite"/>
    </source>
</evidence>